<accession>A0A0B7H9T3</accession>
<organism evidence="1 2">
    <name type="scientific">Capnocytophaga cynodegmi</name>
    <dbReference type="NCBI Taxonomy" id="28189"/>
    <lineage>
        <taxon>Bacteria</taxon>
        <taxon>Pseudomonadati</taxon>
        <taxon>Bacteroidota</taxon>
        <taxon>Flavobacteriia</taxon>
        <taxon>Flavobacteriales</taxon>
        <taxon>Flavobacteriaceae</taxon>
        <taxon>Capnocytophaga</taxon>
    </lineage>
</organism>
<proteinExistence type="predicted"/>
<evidence type="ECO:0000313" key="1">
    <source>
        <dbReference type="EMBL" id="CEN38834.1"/>
    </source>
</evidence>
<dbReference type="RefSeq" id="WP_018278758.1">
    <property type="nucleotide sequence ID" value="NZ_CDOF01000022.1"/>
</dbReference>
<dbReference type="OrthoDB" id="1151442at2"/>
<reference evidence="1 2" key="1">
    <citation type="submission" date="2015-01" db="EMBL/GenBank/DDBJ databases">
        <authorList>
            <person name="MANFREDI Pablo"/>
        </authorList>
    </citation>
    <scope>NUCLEOTIDE SEQUENCE [LARGE SCALE GENOMIC DNA]</scope>
    <source>
        <strain evidence="1 2">Ccy74</strain>
    </source>
</reference>
<dbReference type="Proteomes" id="UP000038083">
    <property type="component" value="Unassembled WGS sequence"/>
</dbReference>
<name>A0A0B7H9T3_9FLAO</name>
<protein>
    <submittedName>
        <fullName evidence="1">Uncharacterized protein</fullName>
    </submittedName>
</protein>
<evidence type="ECO:0000313" key="2">
    <source>
        <dbReference type="Proteomes" id="UP000038083"/>
    </source>
</evidence>
<sequence>MSKKDTKKKNISVTEITDLINVAGNHPNQNPERGFLYIAKSISDFEDSFDELFDIKDLEPLDYCILSSNCEITLPNGQKFCGVSFKGASGKEKITQTIQKDWKEKGFLFGEISNNIFIDSEGKQTPLNECKAVLYEY</sequence>
<dbReference type="AlphaFoldDB" id="A0A0B7H9T3"/>
<dbReference type="EMBL" id="CDOG01000023">
    <property type="protein sequence ID" value="CEN38834.1"/>
    <property type="molecule type" value="Genomic_DNA"/>
</dbReference>
<gene>
    <name evidence="1" type="ORF">CCYN74_30275</name>
</gene>